<evidence type="ECO:0000313" key="8">
    <source>
        <dbReference type="EMBL" id="OKL46706.1"/>
    </source>
</evidence>
<keyword evidence="5 7" id="KW-1133">Transmembrane helix</keyword>
<dbReference type="AlphaFoldDB" id="A0A1Q5PKG7"/>
<evidence type="ECO:0000256" key="4">
    <source>
        <dbReference type="ARBA" id="ARBA00022692"/>
    </source>
</evidence>
<dbReference type="RefSeq" id="WP_075361993.1">
    <property type="nucleotide sequence ID" value="NZ_MPDM01000008.1"/>
</dbReference>
<dbReference type="Pfam" id="PF03773">
    <property type="entry name" value="ArsP_1"/>
    <property type="match status" value="1"/>
</dbReference>
<evidence type="ECO:0000313" key="9">
    <source>
        <dbReference type="Proteomes" id="UP000186465"/>
    </source>
</evidence>
<reference evidence="9" key="1">
    <citation type="submission" date="2016-11" db="EMBL/GenBank/DDBJ databases">
        <title>Actinomyces gypaetusis sp. nov. isolated from Gypaetus barbatus in Qinghai Tibet Plateau China.</title>
        <authorList>
            <person name="Meng X."/>
        </authorList>
    </citation>
    <scope>NUCLEOTIDE SEQUENCE [LARGE SCALE GENOMIC DNA]</scope>
    <source>
        <strain evidence="9">DSM 15383</strain>
    </source>
</reference>
<comment type="caution">
    <text evidence="8">The sequence shown here is derived from an EMBL/GenBank/DDBJ whole genome shotgun (WGS) entry which is preliminary data.</text>
</comment>
<feature type="transmembrane region" description="Helical" evidence="7">
    <location>
        <begin position="125"/>
        <end position="148"/>
    </location>
</feature>
<feature type="transmembrane region" description="Helical" evidence="7">
    <location>
        <begin position="270"/>
        <end position="286"/>
    </location>
</feature>
<protein>
    <recommendedName>
        <fullName evidence="10">Permease</fullName>
    </recommendedName>
</protein>
<proteinExistence type="inferred from homology"/>
<feature type="transmembrane region" description="Helical" evidence="7">
    <location>
        <begin position="237"/>
        <end position="258"/>
    </location>
</feature>
<feature type="transmembrane region" description="Helical" evidence="7">
    <location>
        <begin position="292"/>
        <end position="312"/>
    </location>
</feature>
<comment type="similarity">
    <text evidence="2">Belongs to the UPF0718 family.</text>
</comment>
<dbReference type="EMBL" id="MPDM01000008">
    <property type="protein sequence ID" value="OKL46706.1"/>
    <property type="molecule type" value="Genomic_DNA"/>
</dbReference>
<name>A0A1Q5PKG7_9ACTO</name>
<dbReference type="STRING" id="156892.BM477_07065"/>
<feature type="transmembrane region" description="Helical" evidence="7">
    <location>
        <begin position="332"/>
        <end position="356"/>
    </location>
</feature>
<dbReference type="InterPro" id="IPR005524">
    <property type="entry name" value="DUF318"/>
</dbReference>
<feature type="transmembrane region" description="Helical" evidence="7">
    <location>
        <begin position="155"/>
        <end position="176"/>
    </location>
</feature>
<evidence type="ECO:0008006" key="10">
    <source>
        <dbReference type="Google" id="ProtNLM"/>
    </source>
</evidence>
<dbReference type="InterPro" id="IPR052923">
    <property type="entry name" value="UPF0718"/>
</dbReference>
<accession>A0A1Q5PKG7</accession>
<keyword evidence="4 7" id="KW-0812">Transmembrane</keyword>
<evidence type="ECO:0000256" key="1">
    <source>
        <dbReference type="ARBA" id="ARBA00004651"/>
    </source>
</evidence>
<evidence type="ECO:0000256" key="6">
    <source>
        <dbReference type="ARBA" id="ARBA00023136"/>
    </source>
</evidence>
<dbReference type="OrthoDB" id="9810876at2"/>
<keyword evidence="6 7" id="KW-0472">Membrane</keyword>
<evidence type="ECO:0000256" key="2">
    <source>
        <dbReference type="ARBA" id="ARBA00006386"/>
    </source>
</evidence>
<keyword evidence="3" id="KW-1003">Cell membrane</keyword>
<dbReference type="PANTHER" id="PTHR34184:SF4">
    <property type="entry name" value="UPF0718 PROTEIN YCGR"/>
    <property type="match status" value="1"/>
</dbReference>
<keyword evidence="9" id="KW-1185">Reference proteome</keyword>
<evidence type="ECO:0000256" key="7">
    <source>
        <dbReference type="SAM" id="Phobius"/>
    </source>
</evidence>
<dbReference type="Proteomes" id="UP000186465">
    <property type="component" value="Unassembled WGS sequence"/>
</dbReference>
<comment type="subcellular location">
    <subcellularLocation>
        <location evidence="1">Cell membrane</location>
        <topology evidence="1">Multi-pass membrane protein</topology>
    </subcellularLocation>
</comment>
<evidence type="ECO:0000256" key="3">
    <source>
        <dbReference type="ARBA" id="ARBA00022475"/>
    </source>
</evidence>
<gene>
    <name evidence="8" type="ORF">BM477_07065</name>
</gene>
<feature type="transmembrane region" description="Helical" evidence="7">
    <location>
        <begin position="47"/>
        <end position="69"/>
    </location>
</feature>
<dbReference type="PANTHER" id="PTHR34184">
    <property type="entry name" value="UPF0718 PROTEIN YCGR"/>
    <property type="match status" value="1"/>
</dbReference>
<dbReference type="GO" id="GO:0005886">
    <property type="term" value="C:plasma membrane"/>
    <property type="evidence" value="ECO:0007669"/>
    <property type="project" value="UniProtKB-SubCell"/>
</dbReference>
<organism evidence="8 9">
    <name type="scientific">Boudabousia marimammalium</name>
    <dbReference type="NCBI Taxonomy" id="156892"/>
    <lineage>
        <taxon>Bacteria</taxon>
        <taxon>Bacillati</taxon>
        <taxon>Actinomycetota</taxon>
        <taxon>Actinomycetes</taxon>
        <taxon>Actinomycetales</taxon>
        <taxon>Actinomycetaceae</taxon>
        <taxon>Boudabousia</taxon>
    </lineage>
</organism>
<evidence type="ECO:0000256" key="5">
    <source>
        <dbReference type="ARBA" id="ARBA00022989"/>
    </source>
</evidence>
<sequence>MSRRRTLALTVFVAIALVLIAWSQFGAGWGSTANPFLPLPGRLESWAAITVAICVQSFPFLVLGVSISASIEAFAPPGFLQKITPRNPVLAVPVASVAAVGLPGCECASVPVAQSFIRNGVDRSAALVFMLASPAVNPVVLVSTAVAFYALPGMVWARLVASFAAVIAAGWLWLAISRRPQATVAADSSAVGASHTSEPDSHFTVATDLVSTPVRGNQSGTWPQKLRLFQQAALHDLTQAGGFLVLGAIAAGFVKVMVPISWFHTVSQRPTLAVLVMALLAILLSLCSEADAFVAASFTAVSPTAQLAFMVVGPMIDIKLISMQIGAFGIKFVRAFIPLVLACALLSSATIGFLFFGAL</sequence>